<evidence type="ECO:0000256" key="1">
    <source>
        <dbReference type="SAM" id="Phobius"/>
    </source>
</evidence>
<accession>A0ABS8BH79</accession>
<feature type="domain" description="PAS" evidence="2">
    <location>
        <begin position="279"/>
        <end position="325"/>
    </location>
</feature>
<feature type="transmembrane region" description="Helical" evidence="1">
    <location>
        <begin position="110"/>
        <end position="132"/>
    </location>
</feature>
<evidence type="ECO:0000313" key="4">
    <source>
        <dbReference type="Proteomes" id="UP001198034"/>
    </source>
</evidence>
<dbReference type="SUPFAM" id="SSF55785">
    <property type="entry name" value="PYP-like sensor domain (PAS domain)"/>
    <property type="match status" value="1"/>
</dbReference>
<organism evidence="3 4">
    <name type="scientific">Deefgea salmonis</name>
    <dbReference type="NCBI Taxonomy" id="2875502"/>
    <lineage>
        <taxon>Bacteria</taxon>
        <taxon>Pseudomonadati</taxon>
        <taxon>Pseudomonadota</taxon>
        <taxon>Betaproteobacteria</taxon>
        <taxon>Neisseriales</taxon>
        <taxon>Chitinibacteraceae</taxon>
        <taxon>Deefgea</taxon>
    </lineage>
</organism>
<protein>
    <submittedName>
        <fullName evidence="3">PAS domain S-box protein</fullName>
    </submittedName>
</protein>
<evidence type="ECO:0000313" key="3">
    <source>
        <dbReference type="EMBL" id="MCB5195072.1"/>
    </source>
</evidence>
<feature type="transmembrane region" description="Helical" evidence="1">
    <location>
        <begin position="37"/>
        <end position="66"/>
    </location>
</feature>
<dbReference type="Pfam" id="PF00989">
    <property type="entry name" value="PAS"/>
    <property type="match status" value="1"/>
</dbReference>
<dbReference type="SMART" id="SM00091">
    <property type="entry name" value="PAS"/>
    <property type="match status" value="1"/>
</dbReference>
<dbReference type="InterPro" id="IPR013767">
    <property type="entry name" value="PAS_fold"/>
</dbReference>
<dbReference type="PROSITE" id="PS50112">
    <property type="entry name" value="PAS"/>
    <property type="match status" value="1"/>
</dbReference>
<proteinExistence type="predicted"/>
<feature type="transmembrane region" description="Helical" evidence="1">
    <location>
        <begin position="6"/>
        <end position="25"/>
    </location>
</feature>
<reference evidence="3 4" key="1">
    <citation type="submission" date="2021-10" db="EMBL/GenBank/DDBJ databases">
        <authorList>
            <person name="Chen M."/>
        </authorList>
    </citation>
    <scope>NUCLEOTIDE SEQUENCE [LARGE SCALE GENOMIC DNA]</scope>
    <source>
        <strain evidence="3 4">H3-26</strain>
    </source>
</reference>
<dbReference type="EMBL" id="JAJAWG010000001">
    <property type="protein sequence ID" value="MCB5195072.1"/>
    <property type="molecule type" value="Genomic_DNA"/>
</dbReference>
<feature type="transmembrane region" description="Helical" evidence="1">
    <location>
        <begin position="72"/>
        <end position="98"/>
    </location>
</feature>
<dbReference type="InterPro" id="IPR000014">
    <property type="entry name" value="PAS"/>
</dbReference>
<dbReference type="Gene3D" id="3.30.450.20">
    <property type="entry name" value="PAS domain"/>
    <property type="match status" value="1"/>
</dbReference>
<dbReference type="NCBIfam" id="TIGR00229">
    <property type="entry name" value="sensory_box"/>
    <property type="match status" value="1"/>
</dbReference>
<feature type="transmembrane region" description="Helical" evidence="1">
    <location>
        <begin position="176"/>
        <end position="194"/>
    </location>
</feature>
<comment type="caution">
    <text evidence="3">The sequence shown here is derived from an EMBL/GenBank/DDBJ whole genome shotgun (WGS) entry which is preliminary data.</text>
</comment>
<feature type="transmembrane region" description="Helical" evidence="1">
    <location>
        <begin position="246"/>
        <end position="268"/>
    </location>
</feature>
<name>A0ABS8BH79_9NEIS</name>
<keyword evidence="4" id="KW-1185">Reference proteome</keyword>
<keyword evidence="1" id="KW-0812">Transmembrane</keyword>
<dbReference type="Proteomes" id="UP001198034">
    <property type="component" value="Unassembled WGS sequence"/>
</dbReference>
<sequence length="348" mass="38174">MSQSYRKYYVLALTYLLAGLIDYSLLPKGTWFSPLNLQLGIAVAGLLLMGPKAILSCIPGAIAYGLELDPTLWVAASMAALNLTQALCVFSLLPLFVADGEFKINDSHRLLLSGPIYSNILFASILISFVQFVAPQPLLMQNWLMLWLAQSLSLLIIIPAVFAVMNDKELLTPNWIIELTLLITVVAGGSILLFQGHNMYALEAAYLMFPLFIWSSLRLGQIANSAIALVILLSVSSQYISETNSIVHTVRLLFLLAIALQTAIFLTASHRENQRAMNAARLAGKIFQHASEGILLTDANAKIIATNPAFEKITGFQTRDAIGKTSRIFGRQQGQLSVLQADQLTRLH</sequence>
<dbReference type="InterPro" id="IPR035965">
    <property type="entry name" value="PAS-like_dom_sf"/>
</dbReference>
<gene>
    <name evidence="3" type="ORF">LG219_02045</name>
</gene>
<keyword evidence="1" id="KW-0472">Membrane</keyword>
<evidence type="ECO:0000259" key="2">
    <source>
        <dbReference type="PROSITE" id="PS50112"/>
    </source>
</evidence>
<keyword evidence="1" id="KW-1133">Transmembrane helix</keyword>
<dbReference type="RefSeq" id="WP_226762879.1">
    <property type="nucleotide sequence ID" value="NZ_JAJAWG010000001.1"/>
</dbReference>
<feature type="transmembrane region" description="Helical" evidence="1">
    <location>
        <begin position="144"/>
        <end position="164"/>
    </location>
</feature>